<dbReference type="KEGG" id="rjg:CCGE525_09470"/>
<keyword evidence="2" id="KW-1185">Reference proteome</keyword>
<proteinExistence type="predicted"/>
<dbReference type="OrthoDB" id="8421706at2"/>
<name>A0A387FSG0_9HYPH</name>
<dbReference type="Proteomes" id="UP000282195">
    <property type="component" value="Chromosome"/>
</dbReference>
<protein>
    <submittedName>
        <fullName evidence="1">Uncharacterized protein</fullName>
    </submittedName>
</protein>
<dbReference type="EMBL" id="CP032694">
    <property type="protein sequence ID" value="AYG61393.1"/>
    <property type="molecule type" value="Genomic_DNA"/>
</dbReference>
<accession>A0A387FSG0</accession>
<dbReference type="AlphaFoldDB" id="A0A387FSG0"/>
<evidence type="ECO:0000313" key="1">
    <source>
        <dbReference type="EMBL" id="AYG61393.1"/>
    </source>
</evidence>
<gene>
    <name evidence="1" type="ORF">CCGE525_09470</name>
</gene>
<reference evidence="1 2" key="1">
    <citation type="submission" date="2018-10" db="EMBL/GenBank/DDBJ databases">
        <title>Rhizobium etli, R. leguminosarum and a new Rhizobium genospecies from Phaseolus dumosus.</title>
        <authorList>
            <person name="Ramirez-Puebla S.T."/>
            <person name="Rogel-Hernandez M.A."/>
            <person name="Guerrero G."/>
            <person name="Ormeno-Orrillo E."/>
            <person name="Martinez-Romero J.C."/>
            <person name="Negrete-Yankelevich S."/>
            <person name="Martinez-Romero E."/>
        </authorList>
    </citation>
    <scope>NUCLEOTIDE SEQUENCE [LARGE SCALE GENOMIC DNA]</scope>
    <source>
        <strain evidence="1 2">CCGE525</strain>
    </source>
</reference>
<organism evidence="1 2">
    <name type="scientific">Rhizobium jaguaris</name>
    <dbReference type="NCBI Taxonomy" id="1312183"/>
    <lineage>
        <taxon>Bacteria</taxon>
        <taxon>Pseudomonadati</taxon>
        <taxon>Pseudomonadota</taxon>
        <taxon>Alphaproteobacteria</taxon>
        <taxon>Hyphomicrobiales</taxon>
        <taxon>Rhizobiaceae</taxon>
        <taxon>Rhizobium/Agrobacterium group</taxon>
        <taxon>Rhizobium</taxon>
    </lineage>
</organism>
<evidence type="ECO:0000313" key="2">
    <source>
        <dbReference type="Proteomes" id="UP000282195"/>
    </source>
</evidence>
<sequence>MPLIACTLDATDFKARTAEIQNIASRYLQRVSRQSLSIELTYLPAAQAQLRDLVRKETQCCAFLTFDLRERGNAVVLVITAPEEAGDAAHMLFDRFAPPIIQRQLENAQ</sequence>